<dbReference type="EMBL" id="JACEIK010000689">
    <property type="protein sequence ID" value="MCD7460937.1"/>
    <property type="molecule type" value="Genomic_DNA"/>
</dbReference>
<name>A0ABS8SR54_DATST</name>
<evidence type="ECO:0000313" key="2">
    <source>
        <dbReference type="Proteomes" id="UP000823775"/>
    </source>
</evidence>
<sequence length="205" mass="23486">MAFRLAAELSERLMLLKRSFLALWLPFNSLVYMKINDLTMKLTDIGFWLDWLKKLLNLISKLIQGELMGDISSCINFNVWKKPCAAYRVGWTKVEAIEFRGFFFIWADKADLCSWDEILNRSLMVCQNKFERAKFQKNKSDGAKELESCVDQSGVVHFALIKIVTVPCLPMDNFENGWTRALLGCDFVQLTLLSLSFGIPTGLGH</sequence>
<protein>
    <submittedName>
        <fullName evidence="1">Uncharacterized protein</fullName>
    </submittedName>
</protein>
<comment type="caution">
    <text evidence="1">The sequence shown here is derived from an EMBL/GenBank/DDBJ whole genome shotgun (WGS) entry which is preliminary data.</text>
</comment>
<reference evidence="1 2" key="1">
    <citation type="journal article" date="2021" name="BMC Genomics">
        <title>Datura genome reveals duplications of psychoactive alkaloid biosynthetic genes and high mutation rate following tissue culture.</title>
        <authorList>
            <person name="Rajewski A."/>
            <person name="Carter-House D."/>
            <person name="Stajich J."/>
            <person name="Litt A."/>
        </authorList>
    </citation>
    <scope>NUCLEOTIDE SEQUENCE [LARGE SCALE GENOMIC DNA]</scope>
    <source>
        <strain evidence="1">AR-01</strain>
    </source>
</reference>
<dbReference type="Pfam" id="PF05811">
    <property type="entry name" value="DUF842"/>
    <property type="match status" value="1"/>
</dbReference>
<evidence type="ECO:0000313" key="1">
    <source>
        <dbReference type="EMBL" id="MCD7460937.1"/>
    </source>
</evidence>
<dbReference type="Proteomes" id="UP000823775">
    <property type="component" value="Unassembled WGS sequence"/>
</dbReference>
<organism evidence="1 2">
    <name type="scientific">Datura stramonium</name>
    <name type="common">Jimsonweed</name>
    <name type="synonym">Common thornapple</name>
    <dbReference type="NCBI Taxonomy" id="4076"/>
    <lineage>
        <taxon>Eukaryota</taxon>
        <taxon>Viridiplantae</taxon>
        <taxon>Streptophyta</taxon>
        <taxon>Embryophyta</taxon>
        <taxon>Tracheophyta</taxon>
        <taxon>Spermatophyta</taxon>
        <taxon>Magnoliopsida</taxon>
        <taxon>eudicotyledons</taxon>
        <taxon>Gunneridae</taxon>
        <taxon>Pentapetalae</taxon>
        <taxon>asterids</taxon>
        <taxon>lamiids</taxon>
        <taxon>Solanales</taxon>
        <taxon>Solanaceae</taxon>
        <taxon>Solanoideae</taxon>
        <taxon>Datureae</taxon>
        <taxon>Datura</taxon>
    </lineage>
</organism>
<dbReference type="InterPro" id="IPR008560">
    <property type="entry name" value="DUF842_euk"/>
</dbReference>
<gene>
    <name evidence="1" type="ORF">HAX54_044840</name>
</gene>
<keyword evidence="2" id="KW-1185">Reference proteome</keyword>
<proteinExistence type="predicted"/>
<accession>A0ABS8SR54</accession>